<comment type="caution">
    <text evidence="1">The sequence shown here is derived from an EMBL/GenBank/DDBJ whole genome shotgun (WGS) entry which is preliminary data.</text>
</comment>
<gene>
    <name evidence="1" type="ORF">GCM10023203_08740</name>
</gene>
<protein>
    <submittedName>
        <fullName evidence="1">Uncharacterized protein</fullName>
    </submittedName>
</protein>
<keyword evidence="2" id="KW-1185">Reference proteome</keyword>
<organism evidence="1 2">
    <name type="scientific">Actinomycetospora straminea</name>
    <dbReference type="NCBI Taxonomy" id="663607"/>
    <lineage>
        <taxon>Bacteria</taxon>
        <taxon>Bacillati</taxon>
        <taxon>Actinomycetota</taxon>
        <taxon>Actinomycetes</taxon>
        <taxon>Pseudonocardiales</taxon>
        <taxon>Pseudonocardiaceae</taxon>
        <taxon>Actinomycetospora</taxon>
    </lineage>
</organism>
<proteinExistence type="predicted"/>
<sequence>MTSTRPPEGLPVLEAGAHRDAEAGSCLMEYVSVLAGERFTDRPRCTHPALAAVAWQVNDAVSSATRQQLATRAVTLIGLGREAGVEVRPIVLATIARAGLAIDPGNRFFPRLQRRLERRAAAAPRRRGRGENGDGGRLATLLHVGPVNHACAHLLVAARVADLDAEARDRVLVGLLDDTIAAVRDAERRARAEDTVVRVVVPAG</sequence>
<dbReference type="EMBL" id="BAABHQ010000002">
    <property type="protein sequence ID" value="GAA4863330.1"/>
    <property type="molecule type" value="Genomic_DNA"/>
</dbReference>
<name>A0ABP9DZ30_9PSEU</name>
<accession>A0ABP9DZ30</accession>
<evidence type="ECO:0000313" key="2">
    <source>
        <dbReference type="Proteomes" id="UP001500457"/>
    </source>
</evidence>
<evidence type="ECO:0000313" key="1">
    <source>
        <dbReference type="EMBL" id="GAA4863330.1"/>
    </source>
</evidence>
<dbReference type="RefSeq" id="WP_274229499.1">
    <property type="nucleotide sequence ID" value="NZ_BAABHQ010000002.1"/>
</dbReference>
<reference evidence="2" key="1">
    <citation type="journal article" date="2019" name="Int. J. Syst. Evol. Microbiol.">
        <title>The Global Catalogue of Microorganisms (GCM) 10K type strain sequencing project: providing services to taxonomists for standard genome sequencing and annotation.</title>
        <authorList>
            <consortium name="The Broad Institute Genomics Platform"/>
            <consortium name="The Broad Institute Genome Sequencing Center for Infectious Disease"/>
            <person name="Wu L."/>
            <person name="Ma J."/>
        </authorList>
    </citation>
    <scope>NUCLEOTIDE SEQUENCE [LARGE SCALE GENOMIC DNA]</scope>
    <source>
        <strain evidence="2">JCM 17983</strain>
    </source>
</reference>
<dbReference type="Proteomes" id="UP001500457">
    <property type="component" value="Unassembled WGS sequence"/>
</dbReference>